<proteinExistence type="predicted"/>
<dbReference type="InterPro" id="IPR025914">
    <property type="entry name" value="SpoVAE"/>
</dbReference>
<dbReference type="AlphaFoldDB" id="A0A4R3KKS3"/>
<reference evidence="1 2" key="1">
    <citation type="submission" date="2019-03" db="EMBL/GenBank/DDBJ databases">
        <title>Genomic Encyclopedia of Type Strains, Phase IV (KMG-IV): sequencing the most valuable type-strain genomes for metagenomic binning, comparative biology and taxonomic classification.</title>
        <authorList>
            <person name="Goeker M."/>
        </authorList>
    </citation>
    <scope>NUCLEOTIDE SEQUENCE [LARGE SCALE GENOMIC DNA]</scope>
    <source>
        <strain evidence="1 2">DSM 23802</strain>
    </source>
</reference>
<protein>
    <submittedName>
        <fullName evidence="1">Stage V sporulation protein AE</fullName>
    </submittedName>
</protein>
<name>A0A4R3KKS3_9BACI</name>
<comment type="caution">
    <text evidence="1">The sequence shown here is derived from an EMBL/GenBank/DDBJ whole genome shotgun (WGS) entry which is preliminary data.</text>
</comment>
<dbReference type="Proteomes" id="UP000295788">
    <property type="component" value="Unassembled WGS sequence"/>
</dbReference>
<sequence length="200" mass="21821">MNKKRKVIFITDGDVVAKEVIEEVAKMIGGRCISRSSGNPTPYNGLQLVEMIKNTPYDPVLVMFDDNGRGNKGEGEKAMEFIAKHPDMEVLGAVAVASNTKYVEGTTIDFSVDRNGRVVESGVNKDGDTVGGPLRIYGDTVDILDKLDIPVVVGIGDIGKMGGRDQVKYGSPITLKAIQTILDWGEQHEKGNKIKKQWNK</sequence>
<organism evidence="1 2">
    <name type="scientific">Tepidibacillus fermentans</name>
    <dbReference type="NCBI Taxonomy" id="1281767"/>
    <lineage>
        <taxon>Bacteria</taxon>
        <taxon>Bacillati</taxon>
        <taxon>Bacillota</taxon>
        <taxon>Bacilli</taxon>
        <taxon>Bacillales</taxon>
        <taxon>Bacillaceae</taxon>
        <taxon>Tepidibacillus</taxon>
    </lineage>
</organism>
<accession>A0A4R3KKS3</accession>
<evidence type="ECO:0000313" key="2">
    <source>
        <dbReference type="Proteomes" id="UP000295788"/>
    </source>
</evidence>
<gene>
    <name evidence="1" type="ORF">EDD72_102131</name>
</gene>
<dbReference type="Pfam" id="PF14097">
    <property type="entry name" value="SpoVAE"/>
    <property type="match status" value="1"/>
</dbReference>
<dbReference type="RefSeq" id="WP_132766952.1">
    <property type="nucleotide sequence ID" value="NZ_SMAB01000002.1"/>
</dbReference>
<evidence type="ECO:0000313" key="1">
    <source>
        <dbReference type="EMBL" id="TCS84090.1"/>
    </source>
</evidence>
<dbReference type="EMBL" id="SMAB01000002">
    <property type="protein sequence ID" value="TCS84090.1"/>
    <property type="molecule type" value="Genomic_DNA"/>
</dbReference>
<dbReference type="OrthoDB" id="1679631at2"/>
<keyword evidence="2" id="KW-1185">Reference proteome</keyword>